<feature type="domain" description="Cilium assembly protein DZIP1" evidence="2">
    <location>
        <begin position="84"/>
        <end position="155"/>
    </location>
</feature>
<protein>
    <recommendedName>
        <fullName evidence="2">Cilium assembly protein DZIP1 domain-containing protein</fullName>
    </recommendedName>
</protein>
<evidence type="ECO:0000313" key="3">
    <source>
        <dbReference type="EMBL" id="JAT17843.1"/>
    </source>
</evidence>
<name>A0A1B6L294_9HEMI</name>
<dbReference type="Pfam" id="PF25977">
    <property type="entry name" value="DZIP1"/>
    <property type="match status" value="1"/>
</dbReference>
<dbReference type="EMBL" id="GEBQ01022134">
    <property type="protein sequence ID" value="JAT17843.1"/>
    <property type="molecule type" value="Transcribed_RNA"/>
</dbReference>
<feature type="non-terminal residue" evidence="3">
    <location>
        <position position="1"/>
    </location>
</feature>
<accession>A0A1B6L294</accession>
<reference evidence="3" key="1">
    <citation type="submission" date="2015-11" db="EMBL/GenBank/DDBJ databases">
        <title>De novo transcriptome assembly of four potential Pierce s Disease insect vectors from Arizona vineyards.</title>
        <authorList>
            <person name="Tassone E.E."/>
        </authorList>
    </citation>
    <scope>NUCLEOTIDE SEQUENCE</scope>
</reference>
<evidence type="ECO:0000259" key="2">
    <source>
        <dbReference type="Pfam" id="PF25977"/>
    </source>
</evidence>
<organism evidence="3">
    <name type="scientific">Graphocephala atropunctata</name>
    <dbReference type="NCBI Taxonomy" id="36148"/>
    <lineage>
        <taxon>Eukaryota</taxon>
        <taxon>Metazoa</taxon>
        <taxon>Ecdysozoa</taxon>
        <taxon>Arthropoda</taxon>
        <taxon>Hexapoda</taxon>
        <taxon>Insecta</taxon>
        <taxon>Pterygota</taxon>
        <taxon>Neoptera</taxon>
        <taxon>Paraneoptera</taxon>
        <taxon>Hemiptera</taxon>
        <taxon>Auchenorrhyncha</taxon>
        <taxon>Membracoidea</taxon>
        <taxon>Cicadellidae</taxon>
        <taxon>Cicadellinae</taxon>
        <taxon>Cicadellini</taxon>
        <taxon>Graphocephala</taxon>
    </lineage>
</organism>
<proteinExistence type="predicted"/>
<feature type="compositionally biased region" description="Acidic residues" evidence="1">
    <location>
        <begin position="14"/>
        <end position="34"/>
    </location>
</feature>
<feature type="compositionally biased region" description="Basic and acidic residues" evidence="1">
    <location>
        <begin position="189"/>
        <end position="199"/>
    </location>
</feature>
<evidence type="ECO:0000256" key="1">
    <source>
        <dbReference type="SAM" id="MobiDB-lite"/>
    </source>
</evidence>
<feature type="non-terminal residue" evidence="3">
    <location>
        <position position="208"/>
    </location>
</feature>
<feature type="region of interest" description="Disordered" evidence="1">
    <location>
        <begin position="189"/>
        <end position="208"/>
    </location>
</feature>
<feature type="region of interest" description="Disordered" evidence="1">
    <location>
        <begin position="1"/>
        <end position="49"/>
    </location>
</feature>
<gene>
    <name evidence="3" type="ORF">g.54381</name>
</gene>
<dbReference type="AlphaFoldDB" id="A0A1B6L294"/>
<dbReference type="InterPro" id="IPR058883">
    <property type="entry name" value="DZIP1_dom"/>
</dbReference>
<sequence length="208" mass="23129">ESEMETSEIILSPTEEDETSITETSTDTESEMETSEDKQEQEGYKSGSADQRQLFNSQLLHAESLLAQQSLQSMESLLAANPRILQQLRQELQQLLGRRLQVLGVDPGWGGLPPTTFSTKMATLSHQRQITAKNHKVYYTLRDKLSQDADAAVRGSSAAHQSTKDSLLARLRRKTALVVSATNFTRHEGSLRGKDDVIKSRVTQSSKP</sequence>